<dbReference type="Gene3D" id="1.10.10.10">
    <property type="entry name" value="Winged helix-like DNA-binding domain superfamily/Winged helix DNA-binding domain"/>
    <property type="match status" value="1"/>
</dbReference>
<dbReference type="PANTHER" id="PTHR30419:SF29">
    <property type="entry name" value="LYSR-FAMILY TRANSCRIPTIONAL REGULATOR"/>
    <property type="match status" value="1"/>
</dbReference>
<dbReference type="Pfam" id="PF00126">
    <property type="entry name" value="HTH_1"/>
    <property type="match status" value="1"/>
</dbReference>
<dbReference type="AlphaFoldDB" id="A0A078SS91"/>
<protein>
    <submittedName>
        <fullName evidence="6">Bacterial regulatory helix-turn-helix, lysR family protein</fullName>
    </submittedName>
</protein>
<comment type="similarity">
    <text evidence="1">Belongs to the LysR transcriptional regulatory family.</text>
</comment>
<evidence type="ECO:0000259" key="5">
    <source>
        <dbReference type="PROSITE" id="PS50931"/>
    </source>
</evidence>
<dbReference type="GO" id="GO:0005829">
    <property type="term" value="C:cytosol"/>
    <property type="evidence" value="ECO:0007669"/>
    <property type="project" value="TreeGrafter"/>
</dbReference>
<dbReference type="Gene3D" id="3.40.190.10">
    <property type="entry name" value="Periplasmic binding protein-like II"/>
    <property type="match status" value="2"/>
</dbReference>
<evidence type="ECO:0000313" key="7">
    <source>
        <dbReference type="Proteomes" id="UP000028013"/>
    </source>
</evidence>
<reference evidence="6 7" key="1">
    <citation type="submission" date="2014-04" db="EMBL/GenBank/DDBJ databases">
        <authorList>
            <person name="Sears C."/>
            <person name="Carroll K."/>
            <person name="Sack B.R."/>
            <person name="Qadri F."/>
            <person name="Myers L.L."/>
            <person name="Chung G.-T."/>
            <person name="Escheverria P."/>
            <person name="Fraser C.M."/>
            <person name="Sadzewicz L."/>
            <person name="Shefchek K.A."/>
            <person name="Tallon L."/>
            <person name="Das S.P."/>
            <person name="Daugherty S."/>
            <person name="Mongodin E.F."/>
        </authorList>
    </citation>
    <scope>NUCLEOTIDE SEQUENCE [LARGE SCALE GENOMIC DNA]</scope>
    <source>
        <strain evidence="6 7">3978 T3 ii</strain>
    </source>
</reference>
<gene>
    <name evidence="6" type="ORF">M094_3262</name>
</gene>
<sequence length="308" mass="35155">MTLQQLEYILAVNQFRHFAKAAEYCRVTQPTLSAMIQKLEEELDTRIFDRSQQPVCPTPVGIHIIEQAQNILVQANRIKNIIEEEKHSLTGIFKLGILPTVAPYLLPRFFPQLMKKYPDLDIRVVEMKTNDIKKALQTGEIDAGIVASLAGMEELQQTPLFYEQFFAYVSREDALFNNEVIRTSDLNGEQLWLLDEGHCFRDQLVRFCQMKSARASQLAYHLGSMETFMRMVESGKGVTFIPELAVLQLGDAQKELVRSFAIPCPTRQVVLLTNKNFIRHTLLEVLVKEIKLSVPKEMLSLKATQAVV</sequence>
<dbReference type="RefSeq" id="WP_022401899.1">
    <property type="nucleotide sequence ID" value="NZ_JNHN01000005.1"/>
</dbReference>
<dbReference type="GO" id="GO:0003677">
    <property type="term" value="F:DNA binding"/>
    <property type="evidence" value="ECO:0007669"/>
    <property type="project" value="UniProtKB-KW"/>
</dbReference>
<evidence type="ECO:0000256" key="4">
    <source>
        <dbReference type="ARBA" id="ARBA00023163"/>
    </source>
</evidence>
<organism evidence="6 7">
    <name type="scientific">Bacteroides uniformis str. 3978 T3 ii</name>
    <dbReference type="NCBI Taxonomy" id="1339349"/>
    <lineage>
        <taxon>Bacteria</taxon>
        <taxon>Pseudomonadati</taxon>
        <taxon>Bacteroidota</taxon>
        <taxon>Bacteroidia</taxon>
        <taxon>Bacteroidales</taxon>
        <taxon>Bacteroidaceae</taxon>
        <taxon>Bacteroides</taxon>
    </lineage>
</organism>
<dbReference type="InterPro" id="IPR036388">
    <property type="entry name" value="WH-like_DNA-bd_sf"/>
</dbReference>
<dbReference type="GO" id="GO:0003700">
    <property type="term" value="F:DNA-binding transcription factor activity"/>
    <property type="evidence" value="ECO:0007669"/>
    <property type="project" value="InterPro"/>
</dbReference>
<proteinExistence type="inferred from homology"/>
<accession>A0A078SS91</accession>
<dbReference type="InterPro" id="IPR005119">
    <property type="entry name" value="LysR_subst-bd"/>
</dbReference>
<keyword evidence="4" id="KW-0804">Transcription</keyword>
<evidence type="ECO:0000313" key="6">
    <source>
        <dbReference type="EMBL" id="KDS64759.1"/>
    </source>
</evidence>
<dbReference type="PROSITE" id="PS50931">
    <property type="entry name" value="HTH_LYSR"/>
    <property type="match status" value="1"/>
</dbReference>
<feature type="domain" description="HTH lysR-type" evidence="5">
    <location>
        <begin position="1"/>
        <end position="58"/>
    </location>
</feature>
<keyword evidence="3" id="KW-0238">DNA-binding</keyword>
<dbReference type="EMBL" id="JNHN01000005">
    <property type="protein sequence ID" value="KDS64759.1"/>
    <property type="molecule type" value="Genomic_DNA"/>
</dbReference>
<evidence type="ECO:0000256" key="2">
    <source>
        <dbReference type="ARBA" id="ARBA00023015"/>
    </source>
</evidence>
<dbReference type="InterPro" id="IPR050950">
    <property type="entry name" value="HTH-type_LysR_regulators"/>
</dbReference>
<dbReference type="FunFam" id="1.10.10.10:FF:000001">
    <property type="entry name" value="LysR family transcriptional regulator"/>
    <property type="match status" value="1"/>
</dbReference>
<dbReference type="SUPFAM" id="SSF46785">
    <property type="entry name" value="Winged helix' DNA-binding domain"/>
    <property type="match status" value="1"/>
</dbReference>
<evidence type="ECO:0000256" key="1">
    <source>
        <dbReference type="ARBA" id="ARBA00009437"/>
    </source>
</evidence>
<dbReference type="PRINTS" id="PR00039">
    <property type="entry name" value="HTHLYSR"/>
</dbReference>
<dbReference type="PANTHER" id="PTHR30419">
    <property type="entry name" value="HTH-TYPE TRANSCRIPTIONAL REGULATOR YBHD"/>
    <property type="match status" value="1"/>
</dbReference>
<dbReference type="Pfam" id="PF03466">
    <property type="entry name" value="LysR_substrate"/>
    <property type="match status" value="1"/>
</dbReference>
<dbReference type="Proteomes" id="UP000028013">
    <property type="component" value="Unassembled WGS sequence"/>
</dbReference>
<comment type="caution">
    <text evidence="6">The sequence shown here is derived from an EMBL/GenBank/DDBJ whole genome shotgun (WGS) entry which is preliminary data.</text>
</comment>
<name>A0A078SS91_BACUN</name>
<dbReference type="PATRIC" id="fig|1339349.3.peg.167"/>
<dbReference type="InterPro" id="IPR036390">
    <property type="entry name" value="WH_DNA-bd_sf"/>
</dbReference>
<dbReference type="SUPFAM" id="SSF53850">
    <property type="entry name" value="Periplasmic binding protein-like II"/>
    <property type="match status" value="1"/>
</dbReference>
<dbReference type="CDD" id="cd08411">
    <property type="entry name" value="PBP2_OxyR"/>
    <property type="match status" value="1"/>
</dbReference>
<evidence type="ECO:0000256" key="3">
    <source>
        <dbReference type="ARBA" id="ARBA00023125"/>
    </source>
</evidence>
<dbReference type="InterPro" id="IPR000847">
    <property type="entry name" value="LysR_HTH_N"/>
</dbReference>
<keyword evidence="2" id="KW-0805">Transcription regulation</keyword>